<gene>
    <name evidence="3" type="ORF">CLV25_12127</name>
</gene>
<dbReference type="InterPro" id="IPR051908">
    <property type="entry name" value="Ribosomal_N-acetyltransferase"/>
</dbReference>
<dbReference type="AlphaFoldDB" id="A0A4R2E240"/>
<proteinExistence type="predicted"/>
<dbReference type="SUPFAM" id="SSF55729">
    <property type="entry name" value="Acyl-CoA N-acyltransferases (Nat)"/>
    <property type="match status" value="1"/>
</dbReference>
<dbReference type="RefSeq" id="WP_243649646.1">
    <property type="nucleotide sequence ID" value="NZ_SLWB01000021.1"/>
</dbReference>
<evidence type="ECO:0000256" key="1">
    <source>
        <dbReference type="SAM" id="MobiDB-lite"/>
    </source>
</evidence>
<dbReference type="PANTHER" id="PTHR43441">
    <property type="entry name" value="RIBOSOMAL-PROTEIN-SERINE ACETYLTRANSFERASE"/>
    <property type="match status" value="1"/>
</dbReference>
<dbReference type="InterPro" id="IPR016181">
    <property type="entry name" value="Acyl_CoA_acyltransferase"/>
</dbReference>
<dbReference type="PANTHER" id="PTHR43441:SF12">
    <property type="entry name" value="RIBOSOMAL N-ACETYLTRANSFERASE YDAF-RELATED"/>
    <property type="match status" value="1"/>
</dbReference>
<protein>
    <submittedName>
        <fullName evidence="3">Ribosomal-protein-serine acetyltransferase</fullName>
    </submittedName>
</protein>
<evidence type="ECO:0000313" key="3">
    <source>
        <dbReference type="EMBL" id="TCN62068.1"/>
    </source>
</evidence>
<comment type="caution">
    <text evidence="3">The sequence shown here is derived from an EMBL/GenBank/DDBJ whole genome shotgun (WGS) entry which is preliminary data.</text>
</comment>
<dbReference type="InterPro" id="IPR000182">
    <property type="entry name" value="GNAT_dom"/>
</dbReference>
<dbReference type="GO" id="GO:1990189">
    <property type="term" value="F:protein N-terminal-serine acetyltransferase activity"/>
    <property type="evidence" value="ECO:0007669"/>
    <property type="project" value="TreeGrafter"/>
</dbReference>
<organism evidence="3 4">
    <name type="scientific">Acetobacteroides hydrogenigenes</name>
    <dbReference type="NCBI Taxonomy" id="979970"/>
    <lineage>
        <taxon>Bacteria</taxon>
        <taxon>Pseudomonadati</taxon>
        <taxon>Bacteroidota</taxon>
        <taxon>Bacteroidia</taxon>
        <taxon>Bacteroidales</taxon>
        <taxon>Rikenellaceae</taxon>
        <taxon>Acetobacteroides</taxon>
    </lineage>
</organism>
<dbReference type="GO" id="GO:0008999">
    <property type="term" value="F:protein-N-terminal-alanine acetyltransferase activity"/>
    <property type="evidence" value="ECO:0007669"/>
    <property type="project" value="TreeGrafter"/>
</dbReference>
<sequence>MDLIIVSDGYEDRCYCENSSRGVKQTTKAANPAKAKNYGRLKPSLGKNQDTPKKKNQNTIKINRMQALKVNDAIALRPLELADASDIFEAIDGQRGYLRTWLPFVDFTRKVEDSEQYIKSVIDAPQEHRDLVFTIRYDDRLVGLVGFKDTDWPNRKTEIGYWISERYQKKGIVTESVRRLMSYAFDNMAMNRIQIRCAAGNIRSKRIPQRLGFTLEGVERDGELLVGGVFTDLEVYSILKRER</sequence>
<evidence type="ECO:0000313" key="4">
    <source>
        <dbReference type="Proteomes" id="UP000294830"/>
    </source>
</evidence>
<dbReference type="Proteomes" id="UP000294830">
    <property type="component" value="Unassembled WGS sequence"/>
</dbReference>
<feature type="compositionally biased region" description="Low complexity" evidence="1">
    <location>
        <begin position="25"/>
        <end position="36"/>
    </location>
</feature>
<name>A0A4R2E240_9BACT</name>
<feature type="domain" description="N-acetyltransferase" evidence="2">
    <location>
        <begin position="74"/>
        <end position="242"/>
    </location>
</feature>
<keyword evidence="3" id="KW-0808">Transferase</keyword>
<evidence type="ECO:0000259" key="2">
    <source>
        <dbReference type="PROSITE" id="PS51186"/>
    </source>
</evidence>
<dbReference type="Gene3D" id="3.40.630.30">
    <property type="match status" value="1"/>
</dbReference>
<dbReference type="EMBL" id="SLWB01000021">
    <property type="protein sequence ID" value="TCN62068.1"/>
    <property type="molecule type" value="Genomic_DNA"/>
</dbReference>
<accession>A0A4R2E240</accession>
<reference evidence="3 4" key="1">
    <citation type="submission" date="2019-03" db="EMBL/GenBank/DDBJ databases">
        <title>Genomic Encyclopedia of Archaeal and Bacterial Type Strains, Phase II (KMG-II): from individual species to whole genera.</title>
        <authorList>
            <person name="Goeker M."/>
        </authorList>
    </citation>
    <scope>NUCLEOTIDE SEQUENCE [LARGE SCALE GENOMIC DNA]</scope>
    <source>
        <strain evidence="3 4">RL-C</strain>
    </source>
</reference>
<dbReference type="PROSITE" id="PS51186">
    <property type="entry name" value="GNAT"/>
    <property type="match status" value="1"/>
</dbReference>
<dbReference type="GO" id="GO:0005737">
    <property type="term" value="C:cytoplasm"/>
    <property type="evidence" value="ECO:0007669"/>
    <property type="project" value="TreeGrafter"/>
</dbReference>
<keyword evidence="4" id="KW-1185">Reference proteome</keyword>
<dbReference type="Pfam" id="PF13302">
    <property type="entry name" value="Acetyltransf_3"/>
    <property type="match status" value="1"/>
</dbReference>
<feature type="region of interest" description="Disordered" evidence="1">
    <location>
        <begin position="25"/>
        <end position="56"/>
    </location>
</feature>